<reference evidence="11 12" key="1">
    <citation type="journal article" date="2014" name="Nat. Genet.">
        <title>Genome sequence of the hot pepper provides insights into the evolution of pungency in Capsicum species.</title>
        <authorList>
            <person name="Kim S."/>
            <person name="Park M."/>
            <person name="Yeom S.I."/>
            <person name="Kim Y.M."/>
            <person name="Lee J.M."/>
            <person name="Lee H.A."/>
            <person name="Seo E."/>
            <person name="Choi J."/>
            <person name="Cheong K."/>
            <person name="Kim K.T."/>
            <person name="Jung K."/>
            <person name="Lee G.W."/>
            <person name="Oh S.K."/>
            <person name="Bae C."/>
            <person name="Kim S.B."/>
            <person name="Lee H.Y."/>
            <person name="Kim S.Y."/>
            <person name="Kim M.S."/>
            <person name="Kang B.C."/>
            <person name="Jo Y.D."/>
            <person name="Yang H.B."/>
            <person name="Jeong H.J."/>
            <person name="Kang W.H."/>
            <person name="Kwon J.K."/>
            <person name="Shin C."/>
            <person name="Lim J.Y."/>
            <person name="Park J.H."/>
            <person name="Huh J.H."/>
            <person name="Kim J.S."/>
            <person name="Kim B.D."/>
            <person name="Cohen O."/>
            <person name="Paran I."/>
            <person name="Suh M.C."/>
            <person name="Lee S.B."/>
            <person name="Kim Y.K."/>
            <person name="Shin Y."/>
            <person name="Noh S.J."/>
            <person name="Park J."/>
            <person name="Seo Y.S."/>
            <person name="Kwon S.Y."/>
            <person name="Kim H.A."/>
            <person name="Park J.M."/>
            <person name="Kim H.J."/>
            <person name="Choi S.B."/>
            <person name="Bosland P.W."/>
            <person name="Reeves G."/>
            <person name="Jo S.H."/>
            <person name="Lee B.W."/>
            <person name="Cho H.T."/>
            <person name="Choi H.S."/>
            <person name="Lee M.S."/>
            <person name="Yu Y."/>
            <person name="Do Choi Y."/>
            <person name="Park B.S."/>
            <person name="van Deynze A."/>
            <person name="Ashrafi H."/>
            <person name="Hill T."/>
            <person name="Kim W.T."/>
            <person name="Pai H.S."/>
            <person name="Ahn H.K."/>
            <person name="Yeam I."/>
            <person name="Giovannoni J.J."/>
            <person name="Rose J.K."/>
            <person name="Sorensen I."/>
            <person name="Lee S.J."/>
            <person name="Kim R.W."/>
            <person name="Choi I.Y."/>
            <person name="Choi B.S."/>
            <person name="Lim J.S."/>
            <person name="Lee Y.H."/>
            <person name="Choi D."/>
        </authorList>
    </citation>
    <scope>NUCLEOTIDE SEQUENCE [LARGE SCALE GENOMIC DNA]</scope>
    <source>
        <strain evidence="12">cv. CM334</strain>
    </source>
</reference>
<keyword evidence="9" id="KW-1133">Transmembrane helix</keyword>
<dbReference type="STRING" id="4072.A0A2G2Z8H3"/>
<dbReference type="Gramene" id="PHT78290">
    <property type="protein sequence ID" value="PHT78290"/>
    <property type="gene ID" value="T459_16342"/>
</dbReference>
<evidence type="ECO:0000256" key="1">
    <source>
        <dbReference type="ARBA" id="ARBA00004123"/>
    </source>
</evidence>
<dbReference type="InterPro" id="IPR001214">
    <property type="entry name" value="SET_dom"/>
</dbReference>
<dbReference type="GO" id="GO:0032259">
    <property type="term" value="P:methylation"/>
    <property type="evidence" value="ECO:0007669"/>
    <property type="project" value="UniProtKB-KW"/>
</dbReference>
<dbReference type="PROSITE" id="PS50280">
    <property type="entry name" value="SET"/>
    <property type="match status" value="1"/>
</dbReference>
<reference evidence="11 12" key="2">
    <citation type="journal article" date="2017" name="Genome Biol.">
        <title>New reference genome sequences of hot pepper reveal the massive evolution of plant disease-resistance genes by retroduplication.</title>
        <authorList>
            <person name="Kim S."/>
            <person name="Park J."/>
            <person name="Yeom S.I."/>
            <person name="Kim Y.M."/>
            <person name="Seo E."/>
            <person name="Kim K.T."/>
            <person name="Kim M.S."/>
            <person name="Lee J.M."/>
            <person name="Cheong K."/>
            <person name="Shin H.S."/>
            <person name="Kim S.B."/>
            <person name="Han K."/>
            <person name="Lee J."/>
            <person name="Park M."/>
            <person name="Lee H.A."/>
            <person name="Lee H.Y."/>
            <person name="Lee Y."/>
            <person name="Oh S."/>
            <person name="Lee J.H."/>
            <person name="Choi E."/>
            <person name="Choi E."/>
            <person name="Lee S.E."/>
            <person name="Jeon J."/>
            <person name="Kim H."/>
            <person name="Choi G."/>
            <person name="Song H."/>
            <person name="Lee J."/>
            <person name="Lee S.C."/>
            <person name="Kwon J.K."/>
            <person name="Lee H.Y."/>
            <person name="Koo N."/>
            <person name="Hong Y."/>
            <person name="Kim R.W."/>
            <person name="Kang W.H."/>
            <person name="Huh J.H."/>
            <person name="Kang B.C."/>
            <person name="Yang T.J."/>
            <person name="Lee Y.H."/>
            <person name="Bennetzen J.L."/>
            <person name="Choi D."/>
        </authorList>
    </citation>
    <scope>NUCLEOTIDE SEQUENCE [LARGE SCALE GENOMIC DNA]</scope>
    <source>
        <strain evidence="12">cv. CM334</strain>
    </source>
</reference>
<dbReference type="Proteomes" id="UP000222542">
    <property type="component" value="Unassembled WGS sequence"/>
</dbReference>
<keyword evidence="12" id="KW-1185">Reference proteome</keyword>
<dbReference type="InterPro" id="IPR046341">
    <property type="entry name" value="SET_dom_sf"/>
</dbReference>
<keyword evidence="4" id="KW-0808">Transferase</keyword>
<accession>A0A2G2Z8H3</accession>
<dbReference type="PANTHER" id="PTHR45814">
    <property type="entry name" value="HISTONE-LYSINE N-METHYLTRANSFERASE SETD1"/>
    <property type="match status" value="1"/>
</dbReference>
<keyword evidence="3" id="KW-0489">Methyltransferase</keyword>
<keyword evidence="6" id="KW-0156">Chromatin regulator</keyword>
<dbReference type="PANTHER" id="PTHR45814:SF2">
    <property type="entry name" value="HISTONE-LYSINE N-METHYLTRANSFERASE SETD1"/>
    <property type="match status" value="1"/>
</dbReference>
<organism evidence="11 12">
    <name type="scientific">Capsicum annuum</name>
    <name type="common">Capsicum pepper</name>
    <dbReference type="NCBI Taxonomy" id="4072"/>
    <lineage>
        <taxon>Eukaryota</taxon>
        <taxon>Viridiplantae</taxon>
        <taxon>Streptophyta</taxon>
        <taxon>Embryophyta</taxon>
        <taxon>Tracheophyta</taxon>
        <taxon>Spermatophyta</taxon>
        <taxon>Magnoliopsida</taxon>
        <taxon>eudicotyledons</taxon>
        <taxon>Gunneridae</taxon>
        <taxon>Pentapetalae</taxon>
        <taxon>asterids</taxon>
        <taxon>lamiids</taxon>
        <taxon>Solanales</taxon>
        <taxon>Solanaceae</taxon>
        <taxon>Solanoideae</taxon>
        <taxon>Capsiceae</taxon>
        <taxon>Capsicum</taxon>
    </lineage>
</organism>
<evidence type="ECO:0000256" key="2">
    <source>
        <dbReference type="ARBA" id="ARBA00012182"/>
    </source>
</evidence>
<dbReference type="EC" id="2.1.1.354" evidence="2"/>
<protein>
    <recommendedName>
        <fullName evidence="2">[histone H3]-lysine(4) N-trimethyltransferase</fullName>
        <ecNumber evidence="2">2.1.1.354</ecNumber>
    </recommendedName>
</protein>
<dbReference type="EMBL" id="AYRZ02000006">
    <property type="protein sequence ID" value="PHT78290.1"/>
    <property type="molecule type" value="Genomic_DNA"/>
</dbReference>
<dbReference type="GO" id="GO:0005634">
    <property type="term" value="C:nucleus"/>
    <property type="evidence" value="ECO:0007669"/>
    <property type="project" value="UniProtKB-SubCell"/>
</dbReference>
<keyword evidence="9" id="KW-0472">Membrane</keyword>
<keyword evidence="5" id="KW-0949">S-adenosyl-L-methionine</keyword>
<gene>
    <name evidence="11" type="ORF">T459_16342</name>
</gene>
<evidence type="ECO:0000256" key="5">
    <source>
        <dbReference type="ARBA" id="ARBA00022691"/>
    </source>
</evidence>
<dbReference type="AlphaFoldDB" id="A0A2G2Z8H3"/>
<evidence type="ECO:0000256" key="8">
    <source>
        <dbReference type="ARBA" id="ARBA00047571"/>
    </source>
</evidence>
<evidence type="ECO:0000256" key="6">
    <source>
        <dbReference type="ARBA" id="ARBA00022853"/>
    </source>
</evidence>
<dbReference type="InterPro" id="IPR044570">
    <property type="entry name" value="Set1-like"/>
</dbReference>
<evidence type="ECO:0000256" key="7">
    <source>
        <dbReference type="ARBA" id="ARBA00023242"/>
    </source>
</evidence>
<feature type="domain" description="SET" evidence="10">
    <location>
        <begin position="28"/>
        <end position="179"/>
    </location>
</feature>
<evidence type="ECO:0000256" key="4">
    <source>
        <dbReference type="ARBA" id="ARBA00022679"/>
    </source>
</evidence>
<dbReference type="SUPFAM" id="SSF82199">
    <property type="entry name" value="SET domain"/>
    <property type="match status" value="1"/>
</dbReference>
<feature type="transmembrane region" description="Helical" evidence="9">
    <location>
        <begin position="72"/>
        <end position="91"/>
    </location>
</feature>
<comment type="catalytic activity">
    <reaction evidence="8">
        <text>L-lysyl(4)-[histone H3] + 3 S-adenosyl-L-methionine = N(6),N(6),N(6)-trimethyl-L-lysyl(4)-[histone H3] + 3 S-adenosyl-L-homocysteine + 3 H(+)</text>
        <dbReference type="Rhea" id="RHEA:60260"/>
        <dbReference type="Rhea" id="RHEA-COMP:15537"/>
        <dbReference type="Rhea" id="RHEA-COMP:15547"/>
        <dbReference type="ChEBI" id="CHEBI:15378"/>
        <dbReference type="ChEBI" id="CHEBI:29969"/>
        <dbReference type="ChEBI" id="CHEBI:57856"/>
        <dbReference type="ChEBI" id="CHEBI:59789"/>
        <dbReference type="ChEBI" id="CHEBI:61961"/>
        <dbReference type="EC" id="2.1.1.354"/>
    </reaction>
</comment>
<evidence type="ECO:0000256" key="3">
    <source>
        <dbReference type="ARBA" id="ARBA00022603"/>
    </source>
</evidence>
<comment type="subcellular location">
    <subcellularLocation>
        <location evidence="1">Nucleus</location>
    </subcellularLocation>
</comment>
<dbReference type="GO" id="GO:0140999">
    <property type="term" value="F:histone H3K4 trimethyltransferase activity"/>
    <property type="evidence" value="ECO:0007669"/>
    <property type="project" value="UniProtKB-EC"/>
</dbReference>
<comment type="caution">
    <text evidence="11">The sequence shown here is derived from an EMBL/GenBank/DDBJ whole genome shotgun (WGS) entry which is preliminary data.</text>
</comment>
<dbReference type="Pfam" id="PF00856">
    <property type="entry name" value="SET"/>
    <property type="match status" value="1"/>
</dbReference>
<keyword evidence="9" id="KW-0812">Transmembrane</keyword>
<keyword evidence="7" id="KW-0539">Nucleus</keyword>
<proteinExistence type="predicted"/>
<evidence type="ECO:0000313" key="12">
    <source>
        <dbReference type="Proteomes" id="UP000222542"/>
    </source>
</evidence>
<name>A0A2G2Z8H3_CAPAN</name>
<evidence type="ECO:0000313" key="11">
    <source>
        <dbReference type="EMBL" id="PHT78290.1"/>
    </source>
</evidence>
<dbReference type="Gene3D" id="2.170.270.10">
    <property type="entry name" value="SET domain"/>
    <property type="match status" value="1"/>
</dbReference>
<evidence type="ECO:0000256" key="9">
    <source>
        <dbReference type="SAM" id="Phobius"/>
    </source>
</evidence>
<sequence length="179" mass="20483">MDYFVDRHDIAVPPHDILHQIIHQLGPDNLENFKKLAEQFQKQESGAAESTDVVAGAIAAQEDDDEVNKWDFSLVLVWNGVVTIMLLNFFVKVMTSATAQRVTDLRERRYRSQGKRCYFFRINDEVVIDATMNGNMARLINHSCMPNCFARIMSLGEDEDRIILIAKKDVSAEDELTFD</sequence>
<evidence type="ECO:0000259" key="10">
    <source>
        <dbReference type="PROSITE" id="PS50280"/>
    </source>
</evidence>